<comment type="caution">
    <text evidence="3">The sequence shown here is derived from an EMBL/GenBank/DDBJ whole genome shotgun (WGS) entry which is preliminary data.</text>
</comment>
<organism evidence="3 4">
    <name type="scientific">Triparma verrucosa</name>
    <dbReference type="NCBI Taxonomy" id="1606542"/>
    <lineage>
        <taxon>Eukaryota</taxon>
        <taxon>Sar</taxon>
        <taxon>Stramenopiles</taxon>
        <taxon>Ochrophyta</taxon>
        <taxon>Bolidophyceae</taxon>
        <taxon>Parmales</taxon>
        <taxon>Triparmaceae</taxon>
        <taxon>Triparma</taxon>
    </lineage>
</organism>
<dbReference type="PANTHER" id="PTHR35550:SF2">
    <property type="entry name" value="OS05G0401200 PROTEIN"/>
    <property type="match status" value="1"/>
</dbReference>
<keyword evidence="1" id="KW-0472">Membrane</keyword>
<proteinExistence type="predicted"/>
<name>A0A9W7CDE0_9STRA</name>
<dbReference type="Pfam" id="PF11317">
    <property type="entry name" value="DUF3119"/>
    <property type="match status" value="1"/>
</dbReference>
<dbReference type="Proteomes" id="UP001165160">
    <property type="component" value="Unassembled WGS sequence"/>
</dbReference>
<accession>A0A9W7CDE0</accession>
<sequence length="217" mass="24105">MLRLLSILLLLNASSAFTLPKSKTINVQIYRPTHSSSTTLSSSPLEQLTNFFAPTPIEPAKPLYEDVIVPPNPTLGAAFLVFSILLSQVALIPSVPIILFSVFLLIQTSRVRFVFDETSFSLQTAKPFSNDLQSSGENVVVGGENRWPYPSFVNYDFFPSAFPILVYFKETNTPEDKWEEGPGQLDKVGGGQVHFFPAIADVKVLKEEFEKRGCTKL</sequence>
<dbReference type="InterPro" id="IPR021467">
    <property type="entry name" value="DUF3119"/>
</dbReference>
<dbReference type="PANTHER" id="PTHR35550">
    <property type="match status" value="1"/>
</dbReference>
<evidence type="ECO:0000313" key="4">
    <source>
        <dbReference type="Proteomes" id="UP001165160"/>
    </source>
</evidence>
<dbReference type="EMBL" id="BRXX01000344">
    <property type="protein sequence ID" value="GMI06267.1"/>
    <property type="molecule type" value="Genomic_DNA"/>
</dbReference>
<feature type="signal peptide" evidence="2">
    <location>
        <begin position="1"/>
        <end position="16"/>
    </location>
</feature>
<dbReference type="AlphaFoldDB" id="A0A9W7CDE0"/>
<keyword evidence="4" id="KW-1185">Reference proteome</keyword>
<reference evidence="4" key="1">
    <citation type="journal article" date="2023" name="Commun. Biol.">
        <title>Genome analysis of Parmales, the sister group of diatoms, reveals the evolutionary specialization of diatoms from phago-mixotrophs to photoautotrophs.</title>
        <authorList>
            <person name="Ban H."/>
            <person name="Sato S."/>
            <person name="Yoshikawa S."/>
            <person name="Yamada K."/>
            <person name="Nakamura Y."/>
            <person name="Ichinomiya M."/>
            <person name="Sato N."/>
            <person name="Blanc-Mathieu R."/>
            <person name="Endo H."/>
            <person name="Kuwata A."/>
            <person name="Ogata H."/>
        </authorList>
    </citation>
    <scope>NUCLEOTIDE SEQUENCE [LARGE SCALE GENOMIC DNA]</scope>
    <source>
        <strain evidence="4">NIES 3699</strain>
    </source>
</reference>
<evidence type="ECO:0000256" key="2">
    <source>
        <dbReference type="SAM" id="SignalP"/>
    </source>
</evidence>
<feature type="chain" id="PRO_5040886486" evidence="2">
    <location>
        <begin position="17"/>
        <end position="217"/>
    </location>
</feature>
<keyword evidence="2" id="KW-0732">Signal</keyword>
<gene>
    <name evidence="3" type="ORF">TrVE_jg13517</name>
</gene>
<evidence type="ECO:0000313" key="3">
    <source>
        <dbReference type="EMBL" id="GMI06267.1"/>
    </source>
</evidence>
<evidence type="ECO:0000256" key="1">
    <source>
        <dbReference type="SAM" id="Phobius"/>
    </source>
</evidence>
<protein>
    <submittedName>
        <fullName evidence="3">Uncharacterized protein</fullName>
    </submittedName>
</protein>
<feature type="transmembrane region" description="Helical" evidence="1">
    <location>
        <begin position="79"/>
        <end position="106"/>
    </location>
</feature>
<keyword evidence="1" id="KW-1133">Transmembrane helix</keyword>
<keyword evidence="1" id="KW-0812">Transmembrane</keyword>